<keyword evidence="1" id="KW-1133">Transmembrane helix</keyword>
<reference evidence="2 3" key="1">
    <citation type="journal article" date="2024" name="bioRxiv">
        <title>Comparative genomics of Cryptococcus and Kwoniella reveals pathogenesis evolution and contrasting karyotype dynamics via intercentromeric recombination or chromosome fusion.</title>
        <authorList>
            <person name="Coelho M.A."/>
            <person name="David-Palma M."/>
            <person name="Shea T."/>
            <person name="Bowers K."/>
            <person name="McGinley-Smith S."/>
            <person name="Mohammad A.W."/>
            <person name="Gnirke A."/>
            <person name="Yurkov A.M."/>
            <person name="Nowrousian M."/>
            <person name="Sun S."/>
            <person name="Cuomo C.A."/>
            <person name="Heitman J."/>
        </authorList>
    </citation>
    <scope>NUCLEOTIDE SEQUENCE [LARGE SCALE GENOMIC DNA]</scope>
    <source>
        <strain evidence="2 3">CBS 13917</strain>
    </source>
</reference>
<feature type="transmembrane region" description="Helical" evidence="1">
    <location>
        <begin position="109"/>
        <end position="126"/>
    </location>
</feature>
<evidence type="ECO:0000256" key="1">
    <source>
        <dbReference type="SAM" id="Phobius"/>
    </source>
</evidence>
<dbReference type="KEGG" id="kne:92182315"/>
<evidence type="ECO:0008006" key="4">
    <source>
        <dbReference type="Google" id="ProtNLM"/>
    </source>
</evidence>
<feature type="transmembrane region" description="Helical" evidence="1">
    <location>
        <begin position="56"/>
        <end position="79"/>
    </location>
</feature>
<dbReference type="GeneID" id="92182315"/>
<keyword evidence="3" id="KW-1185">Reference proteome</keyword>
<dbReference type="EMBL" id="JBCAWK010000009">
    <property type="protein sequence ID" value="KAK8849722.1"/>
    <property type="molecule type" value="Genomic_DNA"/>
</dbReference>
<proteinExistence type="predicted"/>
<dbReference type="RefSeq" id="XP_066801610.1">
    <property type="nucleotide sequence ID" value="XM_066948151.1"/>
</dbReference>
<sequence>MTTVPPPPSAPLFFSYSPRNQVILHSSLQLAQITSMIVPPVYLVSTLIARRRPFSVRGLMGSSMASTFFGGVLGGGLAWGKMRGEGDLAVLGRVEKLGHDATQVRRNDYSLISAALSGLIVPAIFLRRAPLPSLVLGGASIGLGAGVWTHLAQTITGGNNVGRKDVVGCRLDAIDWRGLWLMVDPVQAPEVPVIGGTDKRL</sequence>
<dbReference type="AlphaFoldDB" id="A0AAW0YWF5"/>
<feature type="transmembrane region" description="Helical" evidence="1">
    <location>
        <begin position="22"/>
        <end position="44"/>
    </location>
</feature>
<accession>A0AAW0YWF5</accession>
<organism evidence="2 3">
    <name type="scientific">Kwoniella newhampshirensis</name>
    <dbReference type="NCBI Taxonomy" id="1651941"/>
    <lineage>
        <taxon>Eukaryota</taxon>
        <taxon>Fungi</taxon>
        <taxon>Dikarya</taxon>
        <taxon>Basidiomycota</taxon>
        <taxon>Agaricomycotina</taxon>
        <taxon>Tremellomycetes</taxon>
        <taxon>Tremellales</taxon>
        <taxon>Cryptococcaceae</taxon>
        <taxon>Kwoniella</taxon>
    </lineage>
</organism>
<gene>
    <name evidence="2" type="ORF">IAR55_005057</name>
</gene>
<comment type="caution">
    <text evidence="2">The sequence shown here is derived from an EMBL/GenBank/DDBJ whole genome shotgun (WGS) entry which is preliminary data.</text>
</comment>
<keyword evidence="1" id="KW-0812">Transmembrane</keyword>
<name>A0AAW0YWF5_9TREE</name>
<keyword evidence="1" id="KW-0472">Membrane</keyword>
<evidence type="ECO:0000313" key="3">
    <source>
        <dbReference type="Proteomes" id="UP001388673"/>
    </source>
</evidence>
<evidence type="ECO:0000313" key="2">
    <source>
        <dbReference type="EMBL" id="KAK8849722.1"/>
    </source>
</evidence>
<protein>
    <recommendedName>
        <fullName evidence="4">Transmembrane protein</fullName>
    </recommendedName>
</protein>
<dbReference type="Proteomes" id="UP001388673">
    <property type="component" value="Unassembled WGS sequence"/>
</dbReference>